<gene>
    <name evidence="1" type="ORF">CEE37_13310</name>
</gene>
<dbReference type="SUPFAM" id="SSF51126">
    <property type="entry name" value="Pectin lyase-like"/>
    <property type="match status" value="1"/>
</dbReference>
<dbReference type="EMBL" id="NJBN01000011">
    <property type="protein sequence ID" value="TKJ37937.1"/>
    <property type="molecule type" value="Genomic_DNA"/>
</dbReference>
<dbReference type="InterPro" id="IPR011050">
    <property type="entry name" value="Pectin_lyase_fold/virulence"/>
</dbReference>
<sequence length="255" mass="28279">MRGYRFIPIILLILFPVLVQGQTYVSGGIGNATWTAAGSPYIVIGNTYAMDLTIDAGVTVQFDEFCVLEVDFSLIVNGTESDSVYFTAGDTCWQSIDLTSGPASISRITYANFEGAGRCDLGVLNGGDGNLSLRHCTFRNNDAEYVLKYHGEGFVTESKLMIDNCCFYDNTADYVLYSRYHDYAIIKDSHFFNNTTLKVIHFDYYSYAQSACGYLMYGCTLYNNSTVYSGMTFSRGVVAFSVFIIQSPPVITFST</sequence>
<dbReference type="Proteomes" id="UP000319619">
    <property type="component" value="Unassembled WGS sequence"/>
</dbReference>
<evidence type="ECO:0000313" key="2">
    <source>
        <dbReference type="Proteomes" id="UP000319619"/>
    </source>
</evidence>
<accession>A0A532USZ6</accession>
<name>A0A532USZ6_UNCL8</name>
<proteinExistence type="predicted"/>
<reference evidence="1 2" key="1">
    <citation type="submission" date="2017-06" db="EMBL/GenBank/DDBJ databases">
        <title>Novel microbial phyla capable of carbon fixation and sulfur reduction in deep-sea sediments.</title>
        <authorList>
            <person name="Huang J."/>
            <person name="Baker B."/>
            <person name="Wang Y."/>
        </authorList>
    </citation>
    <scope>NUCLEOTIDE SEQUENCE [LARGE SCALE GENOMIC DNA]</scope>
    <source>
        <strain evidence="1">B3_LCP</strain>
    </source>
</reference>
<organism evidence="1 2">
    <name type="scientific">candidate division LCP-89 bacterium B3_LCP</name>
    <dbReference type="NCBI Taxonomy" id="2012998"/>
    <lineage>
        <taxon>Bacteria</taxon>
        <taxon>Pseudomonadati</taxon>
        <taxon>Bacteria division LCP-89</taxon>
    </lineage>
</organism>
<evidence type="ECO:0000313" key="1">
    <source>
        <dbReference type="EMBL" id="TKJ37937.1"/>
    </source>
</evidence>
<dbReference type="InterPro" id="IPR012334">
    <property type="entry name" value="Pectin_lyas_fold"/>
</dbReference>
<dbReference type="Gene3D" id="2.160.20.10">
    <property type="entry name" value="Single-stranded right-handed beta-helix, Pectin lyase-like"/>
    <property type="match status" value="1"/>
</dbReference>
<evidence type="ECO:0008006" key="3">
    <source>
        <dbReference type="Google" id="ProtNLM"/>
    </source>
</evidence>
<dbReference type="AlphaFoldDB" id="A0A532USZ6"/>
<protein>
    <recommendedName>
        <fullName evidence="3">Right handed beta helix domain-containing protein</fullName>
    </recommendedName>
</protein>
<comment type="caution">
    <text evidence="1">The sequence shown here is derived from an EMBL/GenBank/DDBJ whole genome shotgun (WGS) entry which is preliminary data.</text>
</comment>